<dbReference type="Gene3D" id="1.20.1250.20">
    <property type="entry name" value="MFS general substrate transporter like domains"/>
    <property type="match status" value="1"/>
</dbReference>
<evidence type="ECO:0000256" key="6">
    <source>
        <dbReference type="SAM" id="Phobius"/>
    </source>
</evidence>
<feature type="transmembrane region" description="Helical" evidence="6">
    <location>
        <begin position="505"/>
        <end position="527"/>
    </location>
</feature>
<keyword evidence="4 6" id="KW-0472">Membrane</keyword>
<dbReference type="EMBL" id="KL198124">
    <property type="protein sequence ID" value="KDQ06772.1"/>
    <property type="molecule type" value="Genomic_DNA"/>
</dbReference>
<dbReference type="Proteomes" id="UP000027195">
    <property type="component" value="Unassembled WGS sequence"/>
</dbReference>
<evidence type="ECO:0000256" key="1">
    <source>
        <dbReference type="ARBA" id="ARBA00004141"/>
    </source>
</evidence>
<proteinExistence type="predicted"/>
<dbReference type="Pfam" id="PF07690">
    <property type="entry name" value="MFS_1"/>
    <property type="match status" value="1"/>
</dbReference>
<feature type="transmembrane region" description="Helical" evidence="6">
    <location>
        <begin position="234"/>
        <end position="257"/>
    </location>
</feature>
<feature type="transmembrane region" description="Helical" evidence="6">
    <location>
        <begin position="174"/>
        <end position="193"/>
    </location>
</feature>
<dbReference type="FunCoup" id="A0A067M4J4">
    <property type="interactions" value="23"/>
</dbReference>
<dbReference type="PANTHER" id="PTHR23507:SF1">
    <property type="entry name" value="FI18259P1-RELATED"/>
    <property type="match status" value="1"/>
</dbReference>
<evidence type="ECO:0000313" key="7">
    <source>
        <dbReference type="EMBL" id="KDQ06772.1"/>
    </source>
</evidence>
<sequence length="619" mass="66943">MSTTNPDFNGSAVDSGHSNSVDVAPGVHIRHGSPGQPPHGYDSYPPNMDPLDRETDALLASQSEERISKPDQYTKPPMRPLLLIPVALSFSLARGMDFAPHVDVYTRIACNTLGKMGLFLGNFIPLPANCALDPEVQAVASKLQTTMVTTLGLLNTLTAGWWGLYSDKHGRSQAMSVAIFGILFTDLMFLFATDYSLLLIGHITEGLSGGWPALQAALMAHISDTTPEGSRAKIFSLFTGIVCAGIALGPSLSSIILRGLPFVSGDITVIFYISITCALINLFYVRVILPESHSVEARNAIAALHREEKARRREERRERDSHARVAKNSRVARMVRRAQEKVVRFLAPVTVFMPRTRKRPGRLRPQKDWNLTFLAMAYLCYQLALGVYPVKYMYVEHVFAWSAADLGYYISFASTIRAVFLLVVLPWLVRVLKPPHVIPTPALSSTGNIVAENQEIPTQAPTQMSPPPSNLVSDIHFDLALARISVLLELLSFLATTMTTTAPGFVFATSLVALGGGLIPAAQSLSLSLLGSKEDSGRLFGGIAVIQAVGMGTVGPMIFGITYSTTVATSPKAIFVLAAAMLSISLALLCLIRPHSDFGSDGLGYDSVGVDNEAMPLMD</sequence>
<dbReference type="SUPFAM" id="SSF103473">
    <property type="entry name" value="MFS general substrate transporter"/>
    <property type="match status" value="1"/>
</dbReference>
<keyword evidence="2 6" id="KW-0812">Transmembrane</keyword>
<feature type="region of interest" description="Disordered" evidence="5">
    <location>
        <begin position="1"/>
        <end position="52"/>
    </location>
</feature>
<comment type="subcellular location">
    <subcellularLocation>
        <location evidence="1">Membrane</location>
        <topology evidence="1">Multi-pass membrane protein</topology>
    </subcellularLocation>
</comment>
<dbReference type="PANTHER" id="PTHR23507">
    <property type="entry name" value="ZGC:174356"/>
    <property type="match status" value="1"/>
</dbReference>
<organism evidence="7 8">
    <name type="scientific">Botryobasidium botryosum (strain FD-172 SS1)</name>
    <dbReference type="NCBI Taxonomy" id="930990"/>
    <lineage>
        <taxon>Eukaryota</taxon>
        <taxon>Fungi</taxon>
        <taxon>Dikarya</taxon>
        <taxon>Basidiomycota</taxon>
        <taxon>Agaricomycotina</taxon>
        <taxon>Agaricomycetes</taxon>
        <taxon>Cantharellales</taxon>
        <taxon>Botryobasidiaceae</taxon>
        <taxon>Botryobasidium</taxon>
    </lineage>
</organism>
<evidence type="ECO:0000256" key="3">
    <source>
        <dbReference type="ARBA" id="ARBA00022989"/>
    </source>
</evidence>
<evidence type="ECO:0000256" key="5">
    <source>
        <dbReference type="SAM" id="MobiDB-lite"/>
    </source>
</evidence>
<dbReference type="InterPro" id="IPR011701">
    <property type="entry name" value="MFS"/>
</dbReference>
<dbReference type="InterPro" id="IPR036259">
    <property type="entry name" value="MFS_trans_sf"/>
</dbReference>
<dbReference type="GO" id="GO:0016020">
    <property type="term" value="C:membrane"/>
    <property type="evidence" value="ECO:0007669"/>
    <property type="project" value="UniProtKB-SubCell"/>
</dbReference>
<feature type="transmembrane region" description="Helical" evidence="6">
    <location>
        <begin position="269"/>
        <end position="289"/>
    </location>
</feature>
<dbReference type="HOGENOM" id="CLU_017517_1_0_1"/>
<accession>A0A067M4J4</accession>
<evidence type="ECO:0000256" key="2">
    <source>
        <dbReference type="ARBA" id="ARBA00022692"/>
    </source>
</evidence>
<evidence type="ECO:0008006" key="9">
    <source>
        <dbReference type="Google" id="ProtNLM"/>
    </source>
</evidence>
<name>A0A067M4J4_BOTB1</name>
<dbReference type="GO" id="GO:0022857">
    <property type="term" value="F:transmembrane transporter activity"/>
    <property type="evidence" value="ECO:0007669"/>
    <property type="project" value="InterPro"/>
</dbReference>
<feature type="transmembrane region" description="Helical" evidence="6">
    <location>
        <begin position="539"/>
        <end position="561"/>
    </location>
</feature>
<evidence type="ECO:0000256" key="4">
    <source>
        <dbReference type="ARBA" id="ARBA00023136"/>
    </source>
</evidence>
<keyword evidence="3 6" id="KW-1133">Transmembrane helix</keyword>
<feature type="transmembrane region" description="Helical" evidence="6">
    <location>
        <begin position="573"/>
        <end position="592"/>
    </location>
</feature>
<dbReference type="AlphaFoldDB" id="A0A067M4J4"/>
<keyword evidence="8" id="KW-1185">Reference proteome</keyword>
<dbReference type="InParanoid" id="A0A067M4J4"/>
<evidence type="ECO:0000313" key="8">
    <source>
        <dbReference type="Proteomes" id="UP000027195"/>
    </source>
</evidence>
<feature type="transmembrane region" description="Helical" evidence="6">
    <location>
        <begin position="408"/>
        <end position="429"/>
    </location>
</feature>
<gene>
    <name evidence="7" type="ORF">BOTBODRAFT_235914</name>
</gene>
<protein>
    <recommendedName>
        <fullName evidence="9">Major facilitator superfamily (MFS) profile domain-containing protein</fullName>
    </recommendedName>
</protein>
<dbReference type="OrthoDB" id="3026777at2759"/>
<feature type="transmembrane region" description="Helical" evidence="6">
    <location>
        <begin position="369"/>
        <end position="388"/>
    </location>
</feature>
<reference evidence="8" key="1">
    <citation type="journal article" date="2014" name="Proc. Natl. Acad. Sci. U.S.A.">
        <title>Extensive sampling of basidiomycete genomes demonstrates inadequacy of the white-rot/brown-rot paradigm for wood decay fungi.</title>
        <authorList>
            <person name="Riley R."/>
            <person name="Salamov A.A."/>
            <person name="Brown D.W."/>
            <person name="Nagy L.G."/>
            <person name="Floudas D."/>
            <person name="Held B.W."/>
            <person name="Levasseur A."/>
            <person name="Lombard V."/>
            <person name="Morin E."/>
            <person name="Otillar R."/>
            <person name="Lindquist E.A."/>
            <person name="Sun H."/>
            <person name="LaButti K.M."/>
            <person name="Schmutz J."/>
            <person name="Jabbour D."/>
            <person name="Luo H."/>
            <person name="Baker S.E."/>
            <person name="Pisabarro A.G."/>
            <person name="Walton J.D."/>
            <person name="Blanchette R.A."/>
            <person name="Henrissat B."/>
            <person name="Martin F."/>
            <person name="Cullen D."/>
            <person name="Hibbett D.S."/>
            <person name="Grigoriev I.V."/>
        </authorList>
    </citation>
    <scope>NUCLEOTIDE SEQUENCE [LARGE SCALE GENOMIC DNA]</scope>
    <source>
        <strain evidence="8">FD-172 SS1</strain>
    </source>
</reference>